<gene>
    <name evidence="2" type="ORF">B879_00904</name>
</gene>
<accession>K1LEB0</accession>
<name>K1LEB0_CECL9</name>
<keyword evidence="1" id="KW-0732">Signal</keyword>
<evidence type="ECO:0000313" key="3">
    <source>
        <dbReference type="Proteomes" id="UP000004478"/>
    </source>
</evidence>
<comment type="caution">
    <text evidence="2">The sequence shown here is derived from an EMBL/GenBank/DDBJ whole genome shotgun (WGS) entry which is preliminary data.</text>
</comment>
<dbReference type="EMBL" id="AMGM01000008">
    <property type="protein sequence ID" value="EKB50522.1"/>
    <property type="molecule type" value="Genomic_DNA"/>
</dbReference>
<reference evidence="2 3" key="1">
    <citation type="journal article" date="2012" name="J. Bacteriol.">
        <title>Draft Genome Sequence of Cecembia lonarensis Strain LW9T, Isolated from Lonar Lake, a Haloalkaline Lake in India.</title>
        <authorList>
            <person name="Shivaji S."/>
            <person name="Ara S."/>
            <person name="Singh A."/>
            <person name="Pinnaka A.K."/>
        </authorList>
    </citation>
    <scope>NUCLEOTIDE SEQUENCE [LARGE SCALE GENOMIC DNA]</scope>
    <source>
        <strain evidence="2 3">LW9</strain>
    </source>
</reference>
<keyword evidence="3" id="KW-1185">Reference proteome</keyword>
<dbReference type="RefSeq" id="WP_009183948.1">
    <property type="nucleotide sequence ID" value="NZ_AMGM01000008.1"/>
</dbReference>
<sequence length="650" mass="77296">MRKIAPLIFCFFFPFLVVAQEKFQGEYTFNGLKGEAIFEFVRGEGNAIIRQGEFKFSRREKDREDRTRINKTMVEGFYDADKKTGLWDYLDEIHLIDLNDVNNFRLDYTINSQQIKLKANYLEGIPHGKWVFEENIYSEGKLSPKSEADEIQFSEGQIDGFFQYKSFVDNRTLFIRGEVSDGGFMNGEWTFVYKVDGVLISEVRNYEKGFLIGLVKRDLLSDEILEERVFFEVINKLNQINNKENKGYRVSNDKFGILFNDAFLSSDPEFISQTSGNAFISEFLNNVLRYDESYVNEEGNLIQFPIHTRRFVYELSRSQQRIIEELPEEYDRQIRVVRDYSNRNSLRINRQRSDSLAFANAYFEFKAEKLKEFDELMDLIKSKRIQFFDVNEMFQRGIPFIREKERIEYTFEDEVKVMEVAYDLSKFETDFYVGLSDYFRQMGVTIRSVKGYVDESLSQIERDDDLRSIENRVQSQKIVLDELYLQFETLNEDQKQIISSVHTNILVNAFENMLQEYARLNLFTDKKQKARVMEDLLEEMSNNYTDLIAIPEFKVTLDVLYQEEVFNPFTFSRYDQRAKPRLYEAGEKLFDHYISSIINEQDYSEIRVLINKVKDLMIRMEELRFADTRRLENRINRRLDVKKIESLLDL</sequence>
<dbReference type="AlphaFoldDB" id="K1LEB0"/>
<proteinExistence type="predicted"/>
<evidence type="ECO:0000256" key="1">
    <source>
        <dbReference type="SAM" id="SignalP"/>
    </source>
</evidence>
<feature type="chain" id="PRO_5003847524" description="MORN repeat variant" evidence="1">
    <location>
        <begin position="20"/>
        <end position="650"/>
    </location>
</feature>
<dbReference type="Proteomes" id="UP000004478">
    <property type="component" value="Unassembled WGS sequence"/>
</dbReference>
<feature type="signal peptide" evidence="1">
    <location>
        <begin position="1"/>
        <end position="19"/>
    </location>
</feature>
<protein>
    <recommendedName>
        <fullName evidence="4">MORN repeat variant</fullName>
    </recommendedName>
</protein>
<evidence type="ECO:0000313" key="2">
    <source>
        <dbReference type="EMBL" id="EKB50522.1"/>
    </source>
</evidence>
<organism evidence="2 3">
    <name type="scientific">Cecembia lonarensis (strain CCUG 58316 / KCTC 22772 / LW9)</name>
    <dbReference type="NCBI Taxonomy" id="1225176"/>
    <lineage>
        <taxon>Bacteria</taxon>
        <taxon>Pseudomonadati</taxon>
        <taxon>Bacteroidota</taxon>
        <taxon>Cytophagia</taxon>
        <taxon>Cytophagales</taxon>
        <taxon>Cyclobacteriaceae</taxon>
        <taxon>Cecembia</taxon>
    </lineage>
</organism>
<evidence type="ECO:0008006" key="4">
    <source>
        <dbReference type="Google" id="ProtNLM"/>
    </source>
</evidence>